<dbReference type="InterPro" id="IPR051534">
    <property type="entry name" value="CBASS_pafABC_assoc_protein"/>
</dbReference>
<protein>
    <submittedName>
        <fullName evidence="3">WYL domain-containing protein</fullName>
    </submittedName>
</protein>
<feature type="domain" description="WCX" evidence="2">
    <location>
        <begin position="267"/>
        <end position="341"/>
    </location>
</feature>
<dbReference type="InterPro" id="IPR026881">
    <property type="entry name" value="WYL_dom"/>
</dbReference>
<accession>A0A316EYD5</accession>
<dbReference type="PANTHER" id="PTHR34580">
    <property type="match status" value="1"/>
</dbReference>
<gene>
    <name evidence="3" type="ORF">C7419_1011557</name>
</gene>
<dbReference type="Proteomes" id="UP000245754">
    <property type="component" value="Unassembled WGS sequence"/>
</dbReference>
<dbReference type="PROSITE" id="PS52050">
    <property type="entry name" value="WYL"/>
    <property type="match status" value="1"/>
</dbReference>
<evidence type="ECO:0000313" key="3">
    <source>
        <dbReference type="EMBL" id="PWK37674.1"/>
    </source>
</evidence>
<organism evidence="3 4">
    <name type="scientific">Cupriavidus plantarum</name>
    <dbReference type="NCBI Taxonomy" id="942865"/>
    <lineage>
        <taxon>Bacteria</taxon>
        <taxon>Pseudomonadati</taxon>
        <taxon>Pseudomonadota</taxon>
        <taxon>Betaproteobacteria</taxon>
        <taxon>Burkholderiales</taxon>
        <taxon>Burkholderiaceae</taxon>
        <taxon>Cupriavidus</taxon>
    </lineage>
</organism>
<dbReference type="PANTHER" id="PTHR34580:SF1">
    <property type="entry name" value="PROTEIN PAFC"/>
    <property type="match status" value="1"/>
</dbReference>
<dbReference type="EMBL" id="QGGT01000001">
    <property type="protein sequence ID" value="PWK37674.1"/>
    <property type="molecule type" value="Genomic_DNA"/>
</dbReference>
<feature type="domain" description="WYL" evidence="1">
    <location>
        <begin position="163"/>
        <end position="233"/>
    </location>
</feature>
<reference evidence="3 4" key="1">
    <citation type="submission" date="2018-05" db="EMBL/GenBank/DDBJ databases">
        <title>Genomic Encyclopedia of Type Strains, Phase IV (KMG-V): Genome sequencing to study the core and pangenomes of soil and plant-associated prokaryotes.</title>
        <authorList>
            <person name="Whitman W."/>
        </authorList>
    </citation>
    <scope>NUCLEOTIDE SEQUENCE [LARGE SCALE GENOMIC DNA]</scope>
    <source>
        <strain evidence="3 4">SLV-132</strain>
    </source>
</reference>
<dbReference type="Pfam" id="PF13280">
    <property type="entry name" value="WYL"/>
    <property type="match status" value="1"/>
</dbReference>
<evidence type="ECO:0000259" key="2">
    <source>
        <dbReference type="Pfam" id="PF25583"/>
    </source>
</evidence>
<keyword evidence="4" id="KW-1185">Reference proteome</keyword>
<evidence type="ECO:0000259" key="1">
    <source>
        <dbReference type="Pfam" id="PF13280"/>
    </source>
</evidence>
<name>A0A316EYD5_9BURK</name>
<comment type="caution">
    <text evidence="3">The sequence shown here is derived from an EMBL/GenBank/DDBJ whole genome shotgun (WGS) entry which is preliminary data.</text>
</comment>
<dbReference type="Pfam" id="PF25583">
    <property type="entry name" value="WCX"/>
    <property type="match status" value="1"/>
</dbReference>
<evidence type="ECO:0000313" key="4">
    <source>
        <dbReference type="Proteomes" id="UP000245754"/>
    </source>
</evidence>
<dbReference type="InterPro" id="IPR057727">
    <property type="entry name" value="WCX_dom"/>
</dbReference>
<sequence>MGNSTRWPRLGADILQSLPVEAGQTIASGDLIQRVRQRLRADPPSRDTILRALESLESEGLVHKQGTSRDRIWWRTEKQAPNNTAKRPPLELAIALLTLKRHAHTHLPSHVVAQLQAYFDGAEKLLIESPADPLLNEARAWQEKTVRIEAGYPLVSPPVDSDILNAVRRALYTSTLLDITYQNSRLDSDRPTSYKAMPVGLVERGPVLYVVATRRSRSGSYRYYHLRLDRFVSAVCTDTAGERDPAFDLEEHVRKQEYFSFFPGEKIRIKLRVREDDDIRHLFREQWLSLDQEIIDEPGGFLLCATVTLSLALRNLLMERSARVEVLSPAGLRQEIAANLRLASRCYE</sequence>
<dbReference type="AlphaFoldDB" id="A0A316EYD5"/>
<proteinExistence type="predicted"/>